<dbReference type="AlphaFoldDB" id="A0A371XBC4"/>
<keyword evidence="4" id="KW-0998">Cell outer membrane</keyword>
<evidence type="ECO:0000256" key="6">
    <source>
        <dbReference type="SAM" id="SignalP"/>
    </source>
</evidence>
<reference evidence="8 9" key="1">
    <citation type="submission" date="2018-08" db="EMBL/GenBank/DDBJ databases">
        <title>Fulvimarina sp. 85, whole genome shotgun sequence.</title>
        <authorList>
            <person name="Tuo L."/>
        </authorList>
    </citation>
    <scope>NUCLEOTIDE SEQUENCE [LARGE SCALE GENOMIC DNA]</scope>
    <source>
        <strain evidence="8 9">85</strain>
    </source>
</reference>
<dbReference type="PANTHER" id="PTHR34001">
    <property type="entry name" value="BLL7405 PROTEIN"/>
    <property type="match status" value="1"/>
</dbReference>
<keyword evidence="2 6" id="KW-0732">Signal</keyword>
<dbReference type="Gene3D" id="2.40.160.20">
    <property type="match status" value="1"/>
</dbReference>
<evidence type="ECO:0000256" key="2">
    <source>
        <dbReference type="ARBA" id="ARBA00022729"/>
    </source>
</evidence>
<dbReference type="EMBL" id="QURL01000001">
    <property type="protein sequence ID" value="RFC66536.1"/>
    <property type="molecule type" value="Genomic_DNA"/>
</dbReference>
<dbReference type="InterPro" id="IPR011250">
    <property type="entry name" value="OMP/PagP_B-barrel"/>
</dbReference>
<keyword evidence="3" id="KW-0472">Membrane</keyword>
<protein>
    <submittedName>
        <fullName evidence="8">Porin family protein</fullName>
    </submittedName>
</protein>
<evidence type="ECO:0000313" key="8">
    <source>
        <dbReference type="EMBL" id="RFC66536.1"/>
    </source>
</evidence>
<name>A0A371XBC4_9HYPH</name>
<evidence type="ECO:0000256" key="4">
    <source>
        <dbReference type="ARBA" id="ARBA00023237"/>
    </source>
</evidence>
<dbReference type="OrthoDB" id="5643626at2"/>
<dbReference type="GO" id="GO:0009279">
    <property type="term" value="C:cell outer membrane"/>
    <property type="evidence" value="ECO:0007669"/>
    <property type="project" value="UniProtKB-SubCell"/>
</dbReference>
<comment type="caution">
    <text evidence="8">The sequence shown here is derived from an EMBL/GenBank/DDBJ whole genome shotgun (WGS) entry which is preliminary data.</text>
</comment>
<gene>
    <name evidence="8" type="ORF">DYI37_01395</name>
</gene>
<dbReference type="PANTHER" id="PTHR34001:SF3">
    <property type="entry name" value="BLL7405 PROTEIN"/>
    <property type="match status" value="1"/>
</dbReference>
<sequence length="322" mass="34829">MIAMKKILLTTVAALGAMTIAQGSAQAADIIEEPIYVAPAPVPVPVSTAGWYIRGDVGYAFSETTHGRYNAPVHYVHPDDYHLPHPPQKFFAQSYTYDTVDVDDAFIVGGGVGYRFNEFARMDFTADYLSRDLRGSSNCVDLPSDLCRYDDTSKTNVWLLMANAHADLGTYGMFTPYVTGSIGAAHVAYDDLKNTFKCGGGFEASICDETRTHEGKSSWRFAYGLGAGVSFDLTSSLKLDAGYKWTHVRGGDAFGYDPDDIALGFTGVQGRDDGFDIHTVRAGVRYEFGGGGFGKAPVPVAFAEPAPLYAEPAPIQEIAVYK</sequence>
<dbReference type="SUPFAM" id="SSF56925">
    <property type="entry name" value="OMPA-like"/>
    <property type="match status" value="1"/>
</dbReference>
<dbReference type="InterPro" id="IPR027385">
    <property type="entry name" value="Beta-barrel_OMP"/>
</dbReference>
<evidence type="ECO:0000256" key="3">
    <source>
        <dbReference type="ARBA" id="ARBA00023136"/>
    </source>
</evidence>
<accession>A0A371XBC4</accession>
<comment type="subcellular location">
    <subcellularLocation>
        <location evidence="1">Cell outer membrane</location>
    </subcellularLocation>
</comment>
<dbReference type="Pfam" id="PF13505">
    <property type="entry name" value="OMP_b-brl"/>
    <property type="match status" value="1"/>
</dbReference>
<dbReference type="InterPro" id="IPR051692">
    <property type="entry name" value="OMP-like"/>
</dbReference>
<comment type="similarity">
    <text evidence="5">Belongs to the Omp25/RopB family.</text>
</comment>
<feature type="domain" description="Outer membrane protein beta-barrel" evidence="7">
    <location>
        <begin position="47"/>
        <end position="288"/>
    </location>
</feature>
<dbReference type="Proteomes" id="UP000264310">
    <property type="component" value="Unassembled WGS sequence"/>
</dbReference>
<organism evidence="8 9">
    <name type="scientific">Fulvimarina endophytica</name>
    <dbReference type="NCBI Taxonomy" id="2293836"/>
    <lineage>
        <taxon>Bacteria</taxon>
        <taxon>Pseudomonadati</taxon>
        <taxon>Pseudomonadota</taxon>
        <taxon>Alphaproteobacteria</taxon>
        <taxon>Hyphomicrobiales</taxon>
        <taxon>Aurantimonadaceae</taxon>
        <taxon>Fulvimarina</taxon>
    </lineage>
</organism>
<evidence type="ECO:0000313" key="9">
    <source>
        <dbReference type="Proteomes" id="UP000264310"/>
    </source>
</evidence>
<feature type="signal peptide" evidence="6">
    <location>
        <begin position="1"/>
        <end position="27"/>
    </location>
</feature>
<evidence type="ECO:0000259" key="7">
    <source>
        <dbReference type="Pfam" id="PF13505"/>
    </source>
</evidence>
<proteinExistence type="inferred from homology"/>
<evidence type="ECO:0000256" key="5">
    <source>
        <dbReference type="ARBA" id="ARBA00038306"/>
    </source>
</evidence>
<feature type="chain" id="PRO_5016779676" evidence="6">
    <location>
        <begin position="28"/>
        <end position="322"/>
    </location>
</feature>
<keyword evidence="9" id="KW-1185">Reference proteome</keyword>
<evidence type="ECO:0000256" key="1">
    <source>
        <dbReference type="ARBA" id="ARBA00004442"/>
    </source>
</evidence>